<protein>
    <recommendedName>
        <fullName evidence="5">Copper transport protein</fullName>
    </recommendedName>
</protein>
<feature type="transmembrane region" description="Helical" evidence="5">
    <location>
        <begin position="27"/>
        <end position="46"/>
    </location>
</feature>
<dbReference type="Pfam" id="PF04145">
    <property type="entry name" value="Ctr"/>
    <property type="match status" value="1"/>
</dbReference>
<dbReference type="InterPro" id="IPR007274">
    <property type="entry name" value="Cop_transporter"/>
</dbReference>
<accession>A0A6A5QMY7</accession>
<dbReference type="GO" id="GO:0005375">
    <property type="term" value="F:copper ion transmembrane transporter activity"/>
    <property type="evidence" value="ECO:0007669"/>
    <property type="project" value="UniProtKB-UniRule"/>
</dbReference>
<keyword evidence="3 5" id="KW-1133">Transmembrane helix</keyword>
<evidence type="ECO:0000313" key="7">
    <source>
        <dbReference type="Proteomes" id="UP000800096"/>
    </source>
</evidence>
<feature type="transmembrane region" description="Helical" evidence="5">
    <location>
        <begin position="156"/>
        <end position="182"/>
    </location>
</feature>
<dbReference type="PANTHER" id="PTHR12483:SF27">
    <property type="entry name" value="COPPER TRANSPORT PROTEIN CTR1"/>
    <property type="match status" value="1"/>
</dbReference>
<keyword evidence="4 5" id="KW-0472">Membrane</keyword>
<evidence type="ECO:0000256" key="3">
    <source>
        <dbReference type="ARBA" id="ARBA00022989"/>
    </source>
</evidence>
<keyword evidence="5" id="KW-0406">Ion transport</keyword>
<dbReference type="PANTHER" id="PTHR12483">
    <property type="entry name" value="SOLUTE CARRIER FAMILY 31 COPPER TRANSPORTERS"/>
    <property type="match status" value="1"/>
</dbReference>
<keyword evidence="2 5" id="KW-0812">Transmembrane</keyword>
<dbReference type="EMBL" id="ML979135">
    <property type="protein sequence ID" value="KAF1917151.1"/>
    <property type="molecule type" value="Genomic_DNA"/>
</dbReference>
<keyword evidence="5" id="KW-0813">Transport</keyword>
<evidence type="ECO:0000256" key="2">
    <source>
        <dbReference type="ARBA" id="ARBA00022692"/>
    </source>
</evidence>
<dbReference type="OrthoDB" id="73901at2759"/>
<dbReference type="Proteomes" id="UP000800096">
    <property type="component" value="Unassembled WGS sequence"/>
</dbReference>
<reference evidence="6" key="1">
    <citation type="journal article" date="2020" name="Stud. Mycol.">
        <title>101 Dothideomycetes genomes: a test case for predicting lifestyles and emergence of pathogens.</title>
        <authorList>
            <person name="Haridas S."/>
            <person name="Albert R."/>
            <person name="Binder M."/>
            <person name="Bloem J."/>
            <person name="Labutti K."/>
            <person name="Salamov A."/>
            <person name="Andreopoulos B."/>
            <person name="Baker S."/>
            <person name="Barry K."/>
            <person name="Bills G."/>
            <person name="Bluhm B."/>
            <person name="Cannon C."/>
            <person name="Castanera R."/>
            <person name="Culley D."/>
            <person name="Daum C."/>
            <person name="Ezra D."/>
            <person name="Gonzalez J."/>
            <person name="Henrissat B."/>
            <person name="Kuo A."/>
            <person name="Liang C."/>
            <person name="Lipzen A."/>
            <person name="Lutzoni F."/>
            <person name="Magnuson J."/>
            <person name="Mondo S."/>
            <person name="Nolan M."/>
            <person name="Ohm R."/>
            <person name="Pangilinan J."/>
            <person name="Park H.-J."/>
            <person name="Ramirez L."/>
            <person name="Alfaro M."/>
            <person name="Sun H."/>
            <person name="Tritt A."/>
            <person name="Yoshinaga Y."/>
            <person name="Zwiers L.-H."/>
            <person name="Turgeon B."/>
            <person name="Goodwin S."/>
            <person name="Spatafora J."/>
            <person name="Crous P."/>
            <person name="Grigoriev I."/>
        </authorList>
    </citation>
    <scope>NUCLEOTIDE SEQUENCE</scope>
    <source>
        <strain evidence="6">HMLAC05119</strain>
    </source>
</reference>
<proteinExistence type="inferred from homology"/>
<keyword evidence="7" id="KW-1185">Reference proteome</keyword>
<evidence type="ECO:0000256" key="5">
    <source>
        <dbReference type="RuleBase" id="RU367022"/>
    </source>
</evidence>
<evidence type="ECO:0000256" key="1">
    <source>
        <dbReference type="ARBA" id="ARBA00004141"/>
    </source>
</evidence>
<gene>
    <name evidence="6" type="ORF">BDU57DRAFT_449767</name>
</gene>
<sequence>MSGMSSTFSSSTRVTLWFATWTTTAPATYFLTIAFLFLLGILNRFLGALKGQLDRKWQKQHGSTTAFAASDEKPSSSGIRNHTRQWNRALRPQPVRLEEPDGQEAQPLSPAIQTQHPEYETGANPAAKTRTFWVANAPWSIKQDGISAALEFVRALIGYILMLAVMSFNVGVLFAVTGSVLLGEMMFGRYTRGSASLVEDECHS</sequence>
<keyword evidence="5" id="KW-0186">Copper</keyword>
<keyword evidence="5" id="KW-0187">Copper transport</keyword>
<name>A0A6A5QMY7_AMPQU</name>
<comment type="similarity">
    <text evidence="5">Belongs to the copper transporter (Ctr) (TC 1.A.56) family. SLC31A subfamily.</text>
</comment>
<evidence type="ECO:0000313" key="6">
    <source>
        <dbReference type="EMBL" id="KAF1917151.1"/>
    </source>
</evidence>
<organism evidence="6 7">
    <name type="scientific">Ampelomyces quisqualis</name>
    <name type="common">Powdery mildew agent</name>
    <dbReference type="NCBI Taxonomy" id="50730"/>
    <lineage>
        <taxon>Eukaryota</taxon>
        <taxon>Fungi</taxon>
        <taxon>Dikarya</taxon>
        <taxon>Ascomycota</taxon>
        <taxon>Pezizomycotina</taxon>
        <taxon>Dothideomycetes</taxon>
        <taxon>Pleosporomycetidae</taxon>
        <taxon>Pleosporales</taxon>
        <taxon>Pleosporineae</taxon>
        <taxon>Phaeosphaeriaceae</taxon>
        <taxon>Ampelomyces</taxon>
    </lineage>
</organism>
<comment type="subcellular location">
    <subcellularLocation>
        <location evidence="1 5">Membrane</location>
        <topology evidence="1 5">Multi-pass membrane protein</topology>
    </subcellularLocation>
</comment>
<evidence type="ECO:0000256" key="4">
    <source>
        <dbReference type="ARBA" id="ARBA00023136"/>
    </source>
</evidence>
<dbReference type="AlphaFoldDB" id="A0A6A5QMY7"/>
<dbReference type="GO" id="GO:0005886">
    <property type="term" value="C:plasma membrane"/>
    <property type="evidence" value="ECO:0007669"/>
    <property type="project" value="TreeGrafter"/>
</dbReference>